<dbReference type="EMBL" id="JAQMTI010000026">
    <property type="protein sequence ID" value="MDB9440148.1"/>
    <property type="molecule type" value="Genomic_DNA"/>
</dbReference>
<reference evidence="1 2" key="1">
    <citation type="submission" date="2023-01" db="EMBL/GenBank/DDBJ databases">
        <title>Genomes from the Australian National Cyanobacteria Reference Collection.</title>
        <authorList>
            <person name="Willis A."/>
            <person name="Lee E.M.F."/>
        </authorList>
    </citation>
    <scope>NUCLEOTIDE SEQUENCE [LARGE SCALE GENOMIC DNA]</scope>
    <source>
        <strain evidence="1 2">CS-549</strain>
    </source>
</reference>
<sequence>MNKTNHKERKKHKAIEPQKTLDISSFLTFANFANFAVYKP</sequence>
<gene>
    <name evidence="1" type="ORF">PN497_01965</name>
</gene>
<accession>A0ABT4ZL76</accession>
<comment type="caution">
    <text evidence="1">The sequence shown here is derived from an EMBL/GenBank/DDBJ whole genome shotgun (WGS) entry which is preliminary data.</text>
</comment>
<dbReference type="Proteomes" id="UP001211711">
    <property type="component" value="Unassembled WGS sequence"/>
</dbReference>
<dbReference type="RefSeq" id="WP_272109448.1">
    <property type="nucleotide sequence ID" value="NZ_JAQMTI010000026.1"/>
</dbReference>
<keyword evidence="2" id="KW-1185">Reference proteome</keyword>
<organism evidence="1 2">
    <name type="scientific">Sphaerospermopsis kisseleviana CS-549</name>
    <dbReference type="NCBI Taxonomy" id="3021783"/>
    <lineage>
        <taxon>Bacteria</taxon>
        <taxon>Bacillati</taxon>
        <taxon>Cyanobacteriota</taxon>
        <taxon>Cyanophyceae</taxon>
        <taxon>Nostocales</taxon>
        <taxon>Aphanizomenonaceae</taxon>
        <taxon>Sphaerospermopsis</taxon>
        <taxon>Sphaerospermopsis kisseleviana</taxon>
    </lineage>
</organism>
<proteinExistence type="predicted"/>
<evidence type="ECO:0000313" key="1">
    <source>
        <dbReference type="EMBL" id="MDB9440148.1"/>
    </source>
</evidence>
<protein>
    <submittedName>
        <fullName evidence="1">Uncharacterized protein</fullName>
    </submittedName>
</protein>
<name>A0ABT4ZL76_9CYAN</name>
<evidence type="ECO:0000313" key="2">
    <source>
        <dbReference type="Proteomes" id="UP001211711"/>
    </source>
</evidence>